<evidence type="ECO:0000256" key="2">
    <source>
        <dbReference type="ARBA" id="ARBA00022679"/>
    </source>
</evidence>
<dbReference type="InterPro" id="IPR001099">
    <property type="entry name" value="Chalcone/stilbene_synt_N"/>
</dbReference>
<dbReference type="Proteomes" id="UP000042958">
    <property type="component" value="Unassembled WGS sequence"/>
</dbReference>
<feature type="domain" description="Chalcone/stilbene synthase N-terminal" evidence="4">
    <location>
        <begin position="83"/>
        <end position="258"/>
    </location>
</feature>
<keyword evidence="7" id="KW-1185">Reference proteome</keyword>
<dbReference type="EMBL" id="CDHK01000001">
    <property type="protein sequence ID" value="CEJ54009.1"/>
    <property type="molecule type" value="Genomic_DNA"/>
</dbReference>
<keyword evidence="2 3" id="KW-0808">Transferase</keyword>
<evidence type="ECO:0000256" key="3">
    <source>
        <dbReference type="RuleBase" id="RU003633"/>
    </source>
</evidence>
<dbReference type="PIRSF" id="PIRSF000451">
    <property type="entry name" value="PKS_III"/>
    <property type="match status" value="1"/>
</dbReference>
<protein>
    <recommendedName>
        <fullName evidence="8">Chalcone synthase</fullName>
    </recommendedName>
</protein>
<dbReference type="GO" id="GO:0016747">
    <property type="term" value="F:acyltransferase activity, transferring groups other than amino-acyl groups"/>
    <property type="evidence" value="ECO:0007669"/>
    <property type="project" value="InterPro"/>
</dbReference>
<keyword evidence="3" id="KW-0012">Acyltransferase</keyword>
<dbReference type="Pfam" id="PF02797">
    <property type="entry name" value="Chal_sti_synt_C"/>
    <property type="match status" value="1"/>
</dbReference>
<dbReference type="AlphaFoldDB" id="A0A0F7TBQ5"/>
<organism evidence="6 7">
    <name type="scientific">Penicillium brasilianum</name>
    <dbReference type="NCBI Taxonomy" id="104259"/>
    <lineage>
        <taxon>Eukaryota</taxon>
        <taxon>Fungi</taxon>
        <taxon>Dikarya</taxon>
        <taxon>Ascomycota</taxon>
        <taxon>Pezizomycotina</taxon>
        <taxon>Eurotiomycetes</taxon>
        <taxon>Eurotiomycetidae</taxon>
        <taxon>Eurotiales</taxon>
        <taxon>Aspergillaceae</taxon>
        <taxon>Penicillium</taxon>
    </lineage>
</organism>
<dbReference type="SUPFAM" id="SSF53901">
    <property type="entry name" value="Thiolase-like"/>
    <property type="match status" value="2"/>
</dbReference>
<feature type="domain" description="Chalcone/stilbene synthase C-terminal" evidence="5">
    <location>
        <begin position="276"/>
        <end position="425"/>
    </location>
</feature>
<evidence type="ECO:0000259" key="5">
    <source>
        <dbReference type="Pfam" id="PF02797"/>
    </source>
</evidence>
<evidence type="ECO:0000313" key="7">
    <source>
        <dbReference type="Proteomes" id="UP000042958"/>
    </source>
</evidence>
<reference evidence="7" key="1">
    <citation type="journal article" date="2015" name="Genome Announc.">
        <title>Draft genome sequence of the fungus Penicillium brasilianum MG11.</title>
        <authorList>
            <person name="Horn F."/>
            <person name="Linde J."/>
            <person name="Mattern D.J."/>
            <person name="Walther G."/>
            <person name="Guthke R."/>
            <person name="Brakhage A.A."/>
            <person name="Valiante V."/>
        </authorList>
    </citation>
    <scope>NUCLEOTIDE SEQUENCE [LARGE SCALE GENOMIC DNA]</scope>
    <source>
        <strain evidence="7">MG11</strain>
    </source>
</reference>
<comment type="similarity">
    <text evidence="1 3">Belongs to the thiolase-like superfamily. Chalcone/stilbene synthases family.</text>
</comment>
<dbReference type="PANTHER" id="PTHR11877">
    <property type="entry name" value="HYDROXYMETHYLGLUTARYL-COA SYNTHASE"/>
    <property type="match status" value="1"/>
</dbReference>
<evidence type="ECO:0008006" key="8">
    <source>
        <dbReference type="Google" id="ProtNLM"/>
    </source>
</evidence>
<dbReference type="OrthoDB" id="329835at2759"/>
<gene>
    <name evidence="6" type="ORF">PMG11_00337</name>
</gene>
<dbReference type="InterPro" id="IPR011141">
    <property type="entry name" value="Polyketide_synthase_type-III"/>
</dbReference>
<proteinExistence type="inferred from homology"/>
<dbReference type="GO" id="GO:0030639">
    <property type="term" value="P:polyketide biosynthetic process"/>
    <property type="evidence" value="ECO:0007669"/>
    <property type="project" value="TreeGrafter"/>
</dbReference>
<evidence type="ECO:0000256" key="1">
    <source>
        <dbReference type="ARBA" id="ARBA00005531"/>
    </source>
</evidence>
<sequence length="428" mass="46779">MSVIHTVHAWASYLTKSLQSIYPQFFFADITLKDQYNQFTNSHGNASTPVVSIVGTGSYYPHNTKTPECLEEIISTYYDIDPILKKTWEINKRSRIQQRHFAIPDDDPYWKDEKLPSIADCDAIFKQYGVSLAEEAARKALGDWGGSYEDITHIIAVTCTNTANPGFDFILSERLGLHKNVKRTLLHGVGCAGGVAALRTANELLLGAAALGKTGKALVVACELVSIFCRAELAAIVRDQQVNIGVTLFGDGAGALVLSNGIGTQSSEKAPLWNILNARSTILKDSANCLEFNVHQHGYHAVISKDVPQHVSASLPAGFQDLISTTPWLCLSKANFEASSYDWALHPGGYDILLRAQNVLNISEHHLRKSYDVYKTHGNTSSATILSIIHELAIEEGSARTGRDKVVVGAFGPGMTMEMAVMTRVTQQ</sequence>
<dbReference type="Pfam" id="PF00195">
    <property type="entry name" value="Chal_sti_synt_N"/>
    <property type="match status" value="1"/>
</dbReference>
<evidence type="ECO:0000313" key="6">
    <source>
        <dbReference type="EMBL" id="CEJ54009.1"/>
    </source>
</evidence>
<dbReference type="PANTHER" id="PTHR11877:SF46">
    <property type="entry name" value="TYPE III POLYKETIDE SYNTHASE A"/>
    <property type="match status" value="1"/>
</dbReference>
<name>A0A0F7TBQ5_PENBI</name>
<dbReference type="InterPro" id="IPR016039">
    <property type="entry name" value="Thiolase-like"/>
</dbReference>
<dbReference type="Gene3D" id="3.40.47.10">
    <property type="match status" value="2"/>
</dbReference>
<accession>A0A0F7TBQ5</accession>
<dbReference type="STRING" id="104259.A0A0F7TBQ5"/>
<evidence type="ECO:0000259" key="4">
    <source>
        <dbReference type="Pfam" id="PF00195"/>
    </source>
</evidence>
<dbReference type="InterPro" id="IPR012328">
    <property type="entry name" value="Chalcone/stilbene_synt_C"/>
</dbReference>